<dbReference type="Gramene" id="PNW76004">
    <property type="protein sequence ID" value="PNW76004"/>
    <property type="gene ID" value="CHLRE_12g551500v5"/>
</dbReference>
<dbReference type="FunFam" id="2.60.260.20:FF:000005">
    <property type="entry name" value="Chaperone protein dnaJ 1, mitochondrial"/>
    <property type="match status" value="1"/>
</dbReference>
<evidence type="ECO:0000313" key="9">
    <source>
        <dbReference type="Proteomes" id="UP000006906"/>
    </source>
</evidence>
<proteinExistence type="predicted"/>
<dbReference type="STRING" id="3055.A0A2K3D650"/>
<dbReference type="PANTHER" id="PTHR44145">
    <property type="entry name" value="DNAJ HOMOLOG SUBFAMILY A MEMBER 3, MITOCHONDRIAL"/>
    <property type="match status" value="1"/>
</dbReference>
<evidence type="ECO:0000256" key="6">
    <source>
        <dbReference type="SAM" id="MobiDB-lite"/>
    </source>
</evidence>
<dbReference type="Proteomes" id="UP000006906">
    <property type="component" value="Chromosome 12"/>
</dbReference>
<feature type="region of interest" description="Disordered" evidence="6">
    <location>
        <begin position="154"/>
        <end position="173"/>
    </location>
</feature>
<dbReference type="OMA" id="NWNPAEE"/>
<feature type="compositionally biased region" description="Basic and acidic residues" evidence="6">
    <location>
        <begin position="386"/>
        <end position="395"/>
    </location>
</feature>
<evidence type="ECO:0000256" key="3">
    <source>
        <dbReference type="ARBA" id="ARBA00022771"/>
    </source>
</evidence>
<keyword evidence="3" id="KW-0863">Zinc-finger</keyword>
<dbReference type="RefSeq" id="XP_042918989.1">
    <property type="nucleotide sequence ID" value="XM_043068996.1"/>
</dbReference>
<dbReference type="InterPro" id="IPR001623">
    <property type="entry name" value="DnaJ_domain"/>
</dbReference>
<dbReference type="PRINTS" id="PR00625">
    <property type="entry name" value="JDOMAIN"/>
</dbReference>
<dbReference type="PROSITE" id="PS00636">
    <property type="entry name" value="DNAJ_1"/>
    <property type="match status" value="1"/>
</dbReference>
<evidence type="ECO:0000256" key="5">
    <source>
        <dbReference type="ARBA" id="ARBA00023186"/>
    </source>
</evidence>
<feature type="compositionally biased region" description="Gly residues" evidence="6">
    <location>
        <begin position="161"/>
        <end position="173"/>
    </location>
</feature>
<dbReference type="InterPro" id="IPR036869">
    <property type="entry name" value="J_dom_sf"/>
</dbReference>
<dbReference type="InterPro" id="IPR008971">
    <property type="entry name" value="HSP40/DnaJ_pept-bd"/>
</dbReference>
<dbReference type="GO" id="GO:0008270">
    <property type="term" value="F:zinc ion binding"/>
    <property type="evidence" value="ECO:0007669"/>
    <property type="project" value="UniProtKB-KW"/>
</dbReference>
<evidence type="ECO:0000259" key="7">
    <source>
        <dbReference type="PROSITE" id="PS50076"/>
    </source>
</evidence>
<dbReference type="KEGG" id="cre:CHLRE_12g551500v5"/>
<dbReference type="SUPFAM" id="SSF46565">
    <property type="entry name" value="Chaperone J-domain"/>
    <property type="match status" value="1"/>
</dbReference>
<dbReference type="InParanoid" id="A0A2K3D650"/>
<dbReference type="GO" id="GO:0006457">
    <property type="term" value="P:protein folding"/>
    <property type="evidence" value="ECO:0007669"/>
    <property type="project" value="InterPro"/>
</dbReference>
<dbReference type="OrthoDB" id="10256793at2759"/>
<dbReference type="CDD" id="cd10747">
    <property type="entry name" value="DnaJ_C"/>
    <property type="match status" value="1"/>
</dbReference>
<dbReference type="InterPro" id="IPR002939">
    <property type="entry name" value="DnaJ_C"/>
</dbReference>
<name>A0A2K3D650_CHLRE</name>
<dbReference type="CDD" id="cd06257">
    <property type="entry name" value="DnaJ"/>
    <property type="match status" value="1"/>
</dbReference>
<sequence>MASSGALLAGRFASLLGAHGSRFACSQIGTLASQLAAAVDVASPAGCRSLSTLIQRGSVASSSGSERWSDAGLGRGIHTSTASAASDYYELLGLERSASEQEIKKAYYALAKKYHPDTNKGDPAAAARFQELQKAYEVLRDPEKRRLYDTVGREGMDRMDSGGGAGGPGGGPEGFEGFQGFGFGFGGGGGGAGGFPFGNAADIFENLFRADPRLQAMLNRVQMQPLRISFMEAVNGTRKSVQIGVRQGATKTVDLDIPAGVDTGDVLETQVELPTPGRRTGSAKMTVSFPIEVMPHPKFRRQGSDIFASLELPLSQALMGATVRVDTLDGGVELIVPPLTQQGDRLRVRNKGIFNPRRGIKGDHFVDIVVQLPRALTPRQRELLLEFQQEEERKRGQASGGAAGGAAGGAGAGGQQRAQGTGTGR</sequence>
<dbReference type="SMART" id="SM00271">
    <property type="entry name" value="DnaJ"/>
    <property type="match status" value="1"/>
</dbReference>
<gene>
    <name evidence="8" type="ORF">CHLRE_12g551500v5</name>
</gene>
<keyword evidence="9" id="KW-1185">Reference proteome</keyword>
<feature type="compositionally biased region" description="Gly residues" evidence="6">
    <location>
        <begin position="398"/>
        <end position="414"/>
    </location>
</feature>
<evidence type="ECO:0000256" key="4">
    <source>
        <dbReference type="ARBA" id="ARBA00022833"/>
    </source>
</evidence>
<dbReference type="GeneID" id="5719669"/>
<dbReference type="ExpressionAtlas" id="A0A2K3D650">
    <property type="expression patterns" value="baseline"/>
</dbReference>
<keyword evidence="1" id="KW-0479">Metal-binding</keyword>
<keyword evidence="2" id="KW-0677">Repeat</keyword>
<dbReference type="GO" id="GO:0051082">
    <property type="term" value="F:unfolded protein binding"/>
    <property type="evidence" value="ECO:0007669"/>
    <property type="project" value="InterPro"/>
</dbReference>
<dbReference type="Pfam" id="PF00226">
    <property type="entry name" value="DnaJ"/>
    <property type="match status" value="1"/>
</dbReference>
<dbReference type="Pfam" id="PF01556">
    <property type="entry name" value="DnaJ_C"/>
    <property type="match status" value="1"/>
</dbReference>
<dbReference type="EMBL" id="CM008973">
    <property type="protein sequence ID" value="PNW76004.1"/>
    <property type="molecule type" value="Genomic_DNA"/>
</dbReference>
<organism evidence="8 9">
    <name type="scientific">Chlamydomonas reinhardtii</name>
    <name type="common">Chlamydomonas smithii</name>
    <dbReference type="NCBI Taxonomy" id="3055"/>
    <lineage>
        <taxon>Eukaryota</taxon>
        <taxon>Viridiplantae</taxon>
        <taxon>Chlorophyta</taxon>
        <taxon>core chlorophytes</taxon>
        <taxon>Chlorophyceae</taxon>
        <taxon>CS clade</taxon>
        <taxon>Chlamydomonadales</taxon>
        <taxon>Chlamydomonadaceae</taxon>
        <taxon>Chlamydomonas</taxon>
    </lineage>
</organism>
<dbReference type="AlphaFoldDB" id="A0A2K3D650"/>
<dbReference type="SUPFAM" id="SSF49493">
    <property type="entry name" value="HSP40/DnaJ peptide-binding domain"/>
    <property type="match status" value="1"/>
</dbReference>
<dbReference type="PROSITE" id="PS50076">
    <property type="entry name" value="DNAJ_2"/>
    <property type="match status" value="1"/>
</dbReference>
<accession>A0A2K3D650</accession>
<feature type="region of interest" description="Disordered" evidence="6">
    <location>
        <begin position="386"/>
        <end position="425"/>
    </location>
</feature>
<evidence type="ECO:0000256" key="1">
    <source>
        <dbReference type="ARBA" id="ARBA00022723"/>
    </source>
</evidence>
<evidence type="ECO:0000313" key="8">
    <source>
        <dbReference type="EMBL" id="PNW76004.1"/>
    </source>
</evidence>
<keyword evidence="4" id="KW-0862">Zinc</keyword>
<evidence type="ECO:0000256" key="2">
    <source>
        <dbReference type="ARBA" id="ARBA00022737"/>
    </source>
</evidence>
<dbReference type="Gene3D" id="2.60.260.20">
    <property type="entry name" value="Urease metallochaperone UreE, N-terminal domain"/>
    <property type="match status" value="2"/>
</dbReference>
<keyword evidence="5" id="KW-0143">Chaperone</keyword>
<reference evidence="8 9" key="1">
    <citation type="journal article" date="2007" name="Science">
        <title>The Chlamydomonas genome reveals the evolution of key animal and plant functions.</title>
        <authorList>
            <person name="Merchant S.S."/>
            <person name="Prochnik S.E."/>
            <person name="Vallon O."/>
            <person name="Harris E.H."/>
            <person name="Karpowicz S.J."/>
            <person name="Witman G.B."/>
            <person name="Terry A."/>
            <person name="Salamov A."/>
            <person name="Fritz-Laylin L.K."/>
            <person name="Marechal-Drouard L."/>
            <person name="Marshall W.F."/>
            <person name="Qu L.H."/>
            <person name="Nelson D.R."/>
            <person name="Sanderfoot A.A."/>
            <person name="Spalding M.H."/>
            <person name="Kapitonov V.V."/>
            <person name="Ren Q."/>
            <person name="Ferris P."/>
            <person name="Lindquist E."/>
            <person name="Shapiro H."/>
            <person name="Lucas S.M."/>
            <person name="Grimwood J."/>
            <person name="Schmutz J."/>
            <person name="Cardol P."/>
            <person name="Cerutti H."/>
            <person name="Chanfreau G."/>
            <person name="Chen C.L."/>
            <person name="Cognat V."/>
            <person name="Croft M.T."/>
            <person name="Dent R."/>
            <person name="Dutcher S."/>
            <person name="Fernandez E."/>
            <person name="Fukuzawa H."/>
            <person name="Gonzalez-Ballester D."/>
            <person name="Gonzalez-Halphen D."/>
            <person name="Hallmann A."/>
            <person name="Hanikenne M."/>
            <person name="Hippler M."/>
            <person name="Inwood W."/>
            <person name="Jabbari K."/>
            <person name="Kalanon M."/>
            <person name="Kuras R."/>
            <person name="Lefebvre P.A."/>
            <person name="Lemaire S.D."/>
            <person name="Lobanov A.V."/>
            <person name="Lohr M."/>
            <person name="Manuell A."/>
            <person name="Meier I."/>
            <person name="Mets L."/>
            <person name="Mittag M."/>
            <person name="Mittelmeier T."/>
            <person name="Moroney J.V."/>
            <person name="Moseley J."/>
            <person name="Napoli C."/>
            <person name="Nedelcu A.M."/>
            <person name="Niyogi K."/>
            <person name="Novoselov S.V."/>
            <person name="Paulsen I.T."/>
            <person name="Pazour G."/>
            <person name="Purton S."/>
            <person name="Ral J.P."/>
            <person name="Riano-Pachon D.M."/>
            <person name="Riekhof W."/>
            <person name="Rymarquis L."/>
            <person name="Schroda M."/>
            <person name="Stern D."/>
            <person name="Umen J."/>
            <person name="Willows R."/>
            <person name="Wilson N."/>
            <person name="Zimmer S.L."/>
            <person name="Allmer J."/>
            <person name="Balk J."/>
            <person name="Bisova K."/>
            <person name="Chen C.J."/>
            <person name="Elias M."/>
            <person name="Gendler K."/>
            <person name="Hauser C."/>
            <person name="Lamb M.R."/>
            <person name="Ledford H."/>
            <person name="Long J.C."/>
            <person name="Minagawa J."/>
            <person name="Page M.D."/>
            <person name="Pan J."/>
            <person name="Pootakham W."/>
            <person name="Roje S."/>
            <person name="Rose A."/>
            <person name="Stahlberg E."/>
            <person name="Terauchi A.M."/>
            <person name="Yang P."/>
            <person name="Ball S."/>
            <person name="Bowler C."/>
            <person name="Dieckmann C.L."/>
            <person name="Gladyshev V.N."/>
            <person name="Green P."/>
            <person name="Jorgensen R."/>
            <person name="Mayfield S."/>
            <person name="Mueller-Roeber B."/>
            <person name="Rajamani S."/>
            <person name="Sayre R.T."/>
            <person name="Brokstein P."/>
            <person name="Dubchak I."/>
            <person name="Goodstein D."/>
            <person name="Hornick L."/>
            <person name="Huang Y.W."/>
            <person name="Jhaveri J."/>
            <person name="Luo Y."/>
            <person name="Martinez D."/>
            <person name="Ngau W.C."/>
            <person name="Otillar B."/>
            <person name="Poliakov A."/>
            <person name="Porter A."/>
            <person name="Szajkowski L."/>
            <person name="Werner G."/>
            <person name="Zhou K."/>
            <person name="Grigoriev I.V."/>
            <person name="Rokhsar D.S."/>
            <person name="Grossman A.R."/>
        </authorList>
    </citation>
    <scope>NUCLEOTIDE SEQUENCE [LARGE SCALE GENOMIC DNA]</scope>
    <source>
        <strain evidence="9">CC-503</strain>
    </source>
</reference>
<feature type="domain" description="J" evidence="7">
    <location>
        <begin position="87"/>
        <end position="152"/>
    </location>
</feature>
<dbReference type="Gene3D" id="1.10.287.110">
    <property type="entry name" value="DnaJ domain"/>
    <property type="match status" value="1"/>
</dbReference>
<protein>
    <recommendedName>
        <fullName evidence="7">J domain-containing protein</fullName>
    </recommendedName>
</protein>
<dbReference type="InterPro" id="IPR018253">
    <property type="entry name" value="DnaJ_domain_CS"/>
</dbReference>
<feature type="compositionally biased region" description="Low complexity" evidence="6">
    <location>
        <begin position="415"/>
        <end position="425"/>
    </location>
</feature>
<dbReference type="PANTHER" id="PTHR44145:SF3">
    <property type="entry name" value="DNAJ HOMOLOG SUBFAMILY A MEMBER 3, MITOCHONDRIAL"/>
    <property type="match status" value="1"/>
</dbReference>
<dbReference type="InterPro" id="IPR051938">
    <property type="entry name" value="Apopto_cytoskel_mod"/>
</dbReference>